<feature type="domain" description="Glycosyl transferase family 1" evidence="1">
    <location>
        <begin position="174"/>
        <end position="340"/>
    </location>
</feature>
<comment type="caution">
    <text evidence="3">The sequence shown here is derived from an EMBL/GenBank/DDBJ whole genome shotgun (WGS) entry which is preliminary data.</text>
</comment>
<dbReference type="GO" id="GO:0016757">
    <property type="term" value="F:glycosyltransferase activity"/>
    <property type="evidence" value="ECO:0007669"/>
    <property type="project" value="InterPro"/>
</dbReference>
<keyword evidence="4" id="KW-1185">Reference proteome</keyword>
<dbReference type="Gene3D" id="3.40.50.2000">
    <property type="entry name" value="Glycogen Phosphorylase B"/>
    <property type="match status" value="2"/>
</dbReference>
<protein>
    <submittedName>
        <fullName evidence="3">Glycosyltransferase involved in cell wall biosynthesis</fullName>
    </submittedName>
</protein>
<reference evidence="3 4" key="1">
    <citation type="submission" date="2020-08" db="EMBL/GenBank/DDBJ databases">
        <title>Genomic Encyclopedia of Type Strains, Phase IV (KMG-IV): sequencing the most valuable type-strain genomes for metagenomic binning, comparative biology and taxonomic classification.</title>
        <authorList>
            <person name="Goeker M."/>
        </authorList>
    </citation>
    <scope>NUCLEOTIDE SEQUENCE [LARGE SCALE GENOMIC DNA]</scope>
    <source>
        <strain evidence="3 4">DSM 24661</strain>
    </source>
</reference>
<name>A0A840UJW0_9FIRM</name>
<dbReference type="AlphaFoldDB" id="A0A840UJW0"/>
<sequence length="362" mass="40151">MINNNSIKNIMLLVPRMNIGGAESHVAMLAPLLVQKGYNVIVVSGGGKLAQSLSTKGIKQVFLPLRLSTDFAAFCLKFIIKKYHINLIHAHSAAAGISAMKCKIKYYPSLPVVYTAHGIFGNIKEKLLLKCDKIIAVSNFVRQAAIKNGVSSDKITTIYNGIDTKKFISNNNRSTIRNKYAIPQNVFCPIIISRIKNLHNKGHQHLIDIFANYASAKDWHLLIIGTGKGKWQLRWQIFKNGLSNRVHFLGHKPDVENYLSAADAVVLPSYFETFGLVLAEGMAAQLPAIAYDVGGINEIINTNTTGFLVSYGDTASLSRKLNDLSKDKLLREKMGISARNDVKYRFSTEKMLTSIIDIYSSF</sequence>
<evidence type="ECO:0000259" key="1">
    <source>
        <dbReference type="Pfam" id="PF00534"/>
    </source>
</evidence>
<evidence type="ECO:0000313" key="3">
    <source>
        <dbReference type="EMBL" id="MBB5335927.1"/>
    </source>
</evidence>
<dbReference type="Pfam" id="PF00534">
    <property type="entry name" value="Glycos_transf_1"/>
    <property type="match status" value="1"/>
</dbReference>
<dbReference type="RefSeq" id="WP_221300562.1">
    <property type="nucleotide sequence ID" value="NZ_JACHFH010000010.1"/>
</dbReference>
<dbReference type="SUPFAM" id="SSF53756">
    <property type="entry name" value="UDP-Glycosyltransferase/glycogen phosphorylase"/>
    <property type="match status" value="1"/>
</dbReference>
<keyword evidence="3" id="KW-0808">Transferase</keyword>
<dbReference type="PANTHER" id="PTHR12526">
    <property type="entry name" value="GLYCOSYLTRANSFERASE"/>
    <property type="match status" value="1"/>
</dbReference>
<dbReference type="Proteomes" id="UP000559117">
    <property type="component" value="Unassembled WGS sequence"/>
</dbReference>
<dbReference type="Pfam" id="PF13439">
    <property type="entry name" value="Glyco_transf_4"/>
    <property type="match status" value="1"/>
</dbReference>
<dbReference type="InterPro" id="IPR028098">
    <property type="entry name" value="Glyco_trans_4-like_N"/>
</dbReference>
<evidence type="ECO:0000313" key="4">
    <source>
        <dbReference type="Proteomes" id="UP000559117"/>
    </source>
</evidence>
<dbReference type="PANTHER" id="PTHR12526:SF630">
    <property type="entry name" value="GLYCOSYLTRANSFERASE"/>
    <property type="match status" value="1"/>
</dbReference>
<dbReference type="EMBL" id="JACHFH010000010">
    <property type="protein sequence ID" value="MBB5335927.1"/>
    <property type="molecule type" value="Genomic_DNA"/>
</dbReference>
<feature type="domain" description="Glycosyltransferase subfamily 4-like N-terminal" evidence="2">
    <location>
        <begin position="19"/>
        <end position="165"/>
    </location>
</feature>
<gene>
    <name evidence="3" type="ORF">HNR32_001071</name>
</gene>
<proteinExistence type="predicted"/>
<dbReference type="InterPro" id="IPR001296">
    <property type="entry name" value="Glyco_trans_1"/>
</dbReference>
<organism evidence="3 4">
    <name type="scientific">Pectinatus brassicae</name>
    <dbReference type="NCBI Taxonomy" id="862415"/>
    <lineage>
        <taxon>Bacteria</taxon>
        <taxon>Bacillati</taxon>
        <taxon>Bacillota</taxon>
        <taxon>Negativicutes</taxon>
        <taxon>Selenomonadales</taxon>
        <taxon>Selenomonadaceae</taxon>
        <taxon>Pectinatus</taxon>
    </lineage>
</organism>
<dbReference type="CDD" id="cd03801">
    <property type="entry name" value="GT4_PimA-like"/>
    <property type="match status" value="1"/>
</dbReference>
<accession>A0A840UJW0</accession>
<evidence type="ECO:0000259" key="2">
    <source>
        <dbReference type="Pfam" id="PF13439"/>
    </source>
</evidence>